<dbReference type="AlphaFoldDB" id="A0A507FIM0"/>
<reference evidence="2 3" key="1">
    <citation type="journal article" date="2019" name="Sci. Rep.">
        <title>Comparative genomics of chytrid fungi reveal insights into the obligate biotrophic and pathogenic lifestyle of Synchytrium endobioticum.</title>
        <authorList>
            <person name="van de Vossenberg B.T.L.H."/>
            <person name="Warris S."/>
            <person name="Nguyen H.D.T."/>
            <person name="van Gent-Pelzer M.P.E."/>
            <person name="Joly D.L."/>
            <person name="van de Geest H.C."/>
            <person name="Bonants P.J.M."/>
            <person name="Smith D.S."/>
            <person name="Levesque C.A."/>
            <person name="van der Lee T.A.J."/>
        </authorList>
    </citation>
    <scope>NUCLEOTIDE SEQUENCE [LARGE SCALE GENOMIC DNA]</scope>
    <source>
        <strain evidence="2 3">CBS 675.73</strain>
    </source>
</reference>
<feature type="chain" id="PRO_5021397812" description="DOMON domain-containing protein" evidence="1">
    <location>
        <begin position="23"/>
        <end position="222"/>
    </location>
</feature>
<proteinExistence type="predicted"/>
<evidence type="ECO:0000256" key="1">
    <source>
        <dbReference type="SAM" id="SignalP"/>
    </source>
</evidence>
<name>A0A507FIM0_9FUNG</name>
<dbReference type="OrthoDB" id="2114884at2759"/>
<gene>
    <name evidence="2" type="ORF">CcCBS67573_g03255</name>
</gene>
<evidence type="ECO:0000313" key="2">
    <source>
        <dbReference type="EMBL" id="TPX75485.1"/>
    </source>
</evidence>
<keyword evidence="3" id="KW-1185">Reference proteome</keyword>
<protein>
    <recommendedName>
        <fullName evidence="4">DOMON domain-containing protein</fullName>
    </recommendedName>
</protein>
<sequence>MRIWPWLSTLSCTLLAGNQVSASFQDSGGNGFIFSAEKSVNSSINAVVCISGAVPQNTYIGFGIPYYPNAPTMIGSEMYLVYATDDGTVKLLHGKGVFIDTPTLWMLDGNSPGSTEGTLVSGNSSYKGGKLKACFERRLDGEGGAVSLAQGKSGFIWSMGPVDSFGQPRFHSPKNRGQLKDVRLFGSMELNQFAGAASKSSARRAKNAIPLLAVLPLLPMLI</sequence>
<dbReference type="EMBL" id="QEAP01000079">
    <property type="protein sequence ID" value="TPX75485.1"/>
    <property type="molecule type" value="Genomic_DNA"/>
</dbReference>
<organism evidence="2 3">
    <name type="scientific">Chytriomyces confervae</name>
    <dbReference type="NCBI Taxonomy" id="246404"/>
    <lineage>
        <taxon>Eukaryota</taxon>
        <taxon>Fungi</taxon>
        <taxon>Fungi incertae sedis</taxon>
        <taxon>Chytridiomycota</taxon>
        <taxon>Chytridiomycota incertae sedis</taxon>
        <taxon>Chytridiomycetes</taxon>
        <taxon>Chytridiales</taxon>
        <taxon>Chytriomycetaceae</taxon>
        <taxon>Chytriomyces</taxon>
    </lineage>
</organism>
<evidence type="ECO:0000313" key="3">
    <source>
        <dbReference type="Proteomes" id="UP000320333"/>
    </source>
</evidence>
<dbReference type="Proteomes" id="UP000320333">
    <property type="component" value="Unassembled WGS sequence"/>
</dbReference>
<feature type="signal peptide" evidence="1">
    <location>
        <begin position="1"/>
        <end position="22"/>
    </location>
</feature>
<comment type="caution">
    <text evidence="2">The sequence shown here is derived from an EMBL/GenBank/DDBJ whole genome shotgun (WGS) entry which is preliminary data.</text>
</comment>
<keyword evidence="1" id="KW-0732">Signal</keyword>
<accession>A0A507FIM0</accession>
<evidence type="ECO:0008006" key="4">
    <source>
        <dbReference type="Google" id="ProtNLM"/>
    </source>
</evidence>